<gene>
    <name evidence="2" type="ORF">OBE_05108</name>
</gene>
<dbReference type="AlphaFoldDB" id="K1TE86"/>
<dbReference type="PANTHER" id="PTHR30547">
    <property type="entry name" value="UNCHARACTERIZED PROTEIN YHCG-RELATED"/>
    <property type="match status" value="1"/>
</dbReference>
<evidence type="ECO:0000313" key="2">
    <source>
        <dbReference type="EMBL" id="EKC68108.1"/>
    </source>
</evidence>
<dbReference type="EMBL" id="AJWZ01003489">
    <property type="protein sequence ID" value="EKC68108.1"/>
    <property type="molecule type" value="Genomic_DNA"/>
</dbReference>
<organism evidence="2">
    <name type="scientific">human gut metagenome</name>
    <dbReference type="NCBI Taxonomy" id="408170"/>
    <lineage>
        <taxon>unclassified sequences</taxon>
        <taxon>metagenomes</taxon>
        <taxon>organismal metagenomes</taxon>
    </lineage>
</organism>
<proteinExistence type="predicted"/>
<reference evidence="2" key="1">
    <citation type="journal article" date="2013" name="Environ. Microbiol.">
        <title>Microbiota from the distal guts of lean and obese adolescents exhibit partial functional redundancy besides clear differences in community structure.</title>
        <authorList>
            <person name="Ferrer M."/>
            <person name="Ruiz A."/>
            <person name="Lanza F."/>
            <person name="Haange S.B."/>
            <person name="Oberbach A."/>
            <person name="Till H."/>
            <person name="Bargiela R."/>
            <person name="Campoy C."/>
            <person name="Segura M.T."/>
            <person name="Richter M."/>
            <person name="von Bergen M."/>
            <person name="Seifert J."/>
            <person name="Suarez A."/>
        </authorList>
    </citation>
    <scope>NUCLEOTIDE SEQUENCE</scope>
</reference>
<dbReference type="InterPro" id="IPR009362">
    <property type="entry name" value="YhcG_C"/>
</dbReference>
<sequence length="88" mass="10126">GEFEPQDKGQTELYLRWLEKYEKAEGEQSPVALILCAEKSQETIELMELDHGSIHVGQYLTKMPPKELLEKKLSLAIANAREQLEQRV</sequence>
<feature type="non-terminal residue" evidence="2">
    <location>
        <position position="1"/>
    </location>
</feature>
<dbReference type="Pfam" id="PF06250">
    <property type="entry name" value="YhcG_C"/>
    <property type="match status" value="1"/>
</dbReference>
<protein>
    <submittedName>
        <fullName evidence="2">Protein containing DUF1016</fullName>
    </submittedName>
</protein>
<evidence type="ECO:0000259" key="1">
    <source>
        <dbReference type="Pfam" id="PF06250"/>
    </source>
</evidence>
<dbReference type="PANTHER" id="PTHR30547:SF5">
    <property type="entry name" value="NUCLEASE YHCG-RELATED"/>
    <property type="match status" value="1"/>
</dbReference>
<feature type="domain" description="YhcG PDDEXK nuclease" evidence="1">
    <location>
        <begin position="1"/>
        <end position="71"/>
    </location>
</feature>
<accession>K1TE86</accession>
<comment type="caution">
    <text evidence="2">The sequence shown here is derived from an EMBL/GenBank/DDBJ whole genome shotgun (WGS) entry which is preliminary data.</text>
</comment>
<name>K1TE86_9ZZZZ</name>
<dbReference type="InterPro" id="IPR053148">
    <property type="entry name" value="PD-DEXK-like_domain"/>
</dbReference>